<accession>A0A517NFE9</accession>
<keyword evidence="1" id="KW-0812">Transmembrane</keyword>
<evidence type="ECO:0000259" key="2">
    <source>
        <dbReference type="Pfam" id="PF02517"/>
    </source>
</evidence>
<evidence type="ECO:0000313" key="3">
    <source>
        <dbReference type="EMBL" id="QDT05856.1"/>
    </source>
</evidence>
<name>A0A517NFE9_9BACT</name>
<gene>
    <name evidence="3" type="ORF">K227x_42610</name>
</gene>
<keyword evidence="1" id="KW-1133">Transmembrane helix</keyword>
<evidence type="ECO:0000313" key="4">
    <source>
        <dbReference type="Proteomes" id="UP000318538"/>
    </source>
</evidence>
<evidence type="ECO:0000256" key="1">
    <source>
        <dbReference type="SAM" id="Phobius"/>
    </source>
</evidence>
<sequence length="293" mass="31651">MENPPALLILLNLLLLYVMVVSFVKWIRLLIAHRSNLAGIPEYLVPAQPRVKPFWNPGDALVMFGLMQVIAGLSIASMMAAGWVTRATADAPATGTTYLIVVTLGSGVVAAILALAWLRLRERRFVDLLSLRLSDADGLLGLKASLMILPPVLLVAAAASLLIDYEHPVLDSMAGMSPMKFAMIFIGTAIITPFTEELLFRVLLQGGLERLANPITDPDTGWRSRSWWPIVVTSIVFAMAHLGQGAAPIPLFVLSLGLGFLYRQTGNITAPMIVHMVLNGSTIVLEGIKAMSS</sequence>
<dbReference type="Pfam" id="PF02517">
    <property type="entry name" value="Rce1-like"/>
    <property type="match status" value="1"/>
</dbReference>
<dbReference type="OrthoDB" id="258511at2"/>
<keyword evidence="3" id="KW-0378">Hydrolase</keyword>
<feature type="transmembrane region" description="Helical" evidence="1">
    <location>
        <begin position="96"/>
        <end position="118"/>
    </location>
</feature>
<feature type="transmembrane region" description="Helical" evidence="1">
    <location>
        <begin position="230"/>
        <end position="262"/>
    </location>
</feature>
<feature type="transmembrane region" description="Helical" evidence="1">
    <location>
        <begin position="60"/>
        <end position="84"/>
    </location>
</feature>
<dbReference type="PANTHER" id="PTHR43592:SF15">
    <property type="entry name" value="CAAX AMINO TERMINAL PROTEASE FAMILY PROTEIN"/>
    <property type="match status" value="1"/>
</dbReference>
<reference evidence="3 4" key="1">
    <citation type="submission" date="2019-02" db="EMBL/GenBank/DDBJ databases">
        <title>Deep-cultivation of Planctomycetes and their phenomic and genomic characterization uncovers novel biology.</title>
        <authorList>
            <person name="Wiegand S."/>
            <person name="Jogler M."/>
            <person name="Boedeker C."/>
            <person name="Pinto D."/>
            <person name="Vollmers J."/>
            <person name="Rivas-Marin E."/>
            <person name="Kohn T."/>
            <person name="Peeters S.H."/>
            <person name="Heuer A."/>
            <person name="Rast P."/>
            <person name="Oberbeckmann S."/>
            <person name="Bunk B."/>
            <person name="Jeske O."/>
            <person name="Meyerdierks A."/>
            <person name="Storesund J.E."/>
            <person name="Kallscheuer N."/>
            <person name="Luecker S."/>
            <person name="Lage O.M."/>
            <person name="Pohl T."/>
            <person name="Merkel B.J."/>
            <person name="Hornburger P."/>
            <person name="Mueller R.-W."/>
            <person name="Bruemmer F."/>
            <person name="Labrenz M."/>
            <person name="Spormann A.M."/>
            <person name="Op den Camp H."/>
            <person name="Overmann J."/>
            <person name="Amann R."/>
            <person name="Jetten M.S.M."/>
            <person name="Mascher T."/>
            <person name="Medema M.H."/>
            <person name="Devos D.P."/>
            <person name="Kaster A.-K."/>
            <person name="Ovreas L."/>
            <person name="Rohde M."/>
            <person name="Galperin M.Y."/>
            <person name="Jogler C."/>
        </authorList>
    </citation>
    <scope>NUCLEOTIDE SEQUENCE [LARGE SCALE GENOMIC DNA]</scope>
    <source>
        <strain evidence="3 4">K22_7</strain>
    </source>
</reference>
<feature type="transmembrane region" description="Helical" evidence="1">
    <location>
        <begin position="139"/>
        <end position="163"/>
    </location>
</feature>
<dbReference type="GO" id="GO:0006508">
    <property type="term" value="P:proteolysis"/>
    <property type="evidence" value="ECO:0007669"/>
    <property type="project" value="UniProtKB-KW"/>
</dbReference>
<dbReference type="RefSeq" id="WP_145172172.1">
    <property type="nucleotide sequence ID" value="NZ_CP036525.1"/>
</dbReference>
<dbReference type="GO" id="GO:0004175">
    <property type="term" value="F:endopeptidase activity"/>
    <property type="evidence" value="ECO:0007669"/>
    <property type="project" value="UniProtKB-ARBA"/>
</dbReference>
<feature type="transmembrane region" description="Helical" evidence="1">
    <location>
        <begin position="183"/>
        <end position="204"/>
    </location>
</feature>
<keyword evidence="1" id="KW-0472">Membrane</keyword>
<keyword evidence="4" id="KW-1185">Reference proteome</keyword>
<protein>
    <submittedName>
        <fullName evidence="3">CAAX amino terminal protease self-immunity</fullName>
    </submittedName>
</protein>
<proteinExistence type="predicted"/>
<dbReference type="EMBL" id="CP036525">
    <property type="protein sequence ID" value="QDT05856.1"/>
    <property type="molecule type" value="Genomic_DNA"/>
</dbReference>
<dbReference type="Proteomes" id="UP000318538">
    <property type="component" value="Chromosome"/>
</dbReference>
<dbReference type="PANTHER" id="PTHR43592">
    <property type="entry name" value="CAAX AMINO TERMINAL PROTEASE"/>
    <property type="match status" value="1"/>
</dbReference>
<dbReference type="AlphaFoldDB" id="A0A517NFE9"/>
<keyword evidence="3" id="KW-0645">Protease</keyword>
<feature type="transmembrane region" description="Helical" evidence="1">
    <location>
        <begin position="6"/>
        <end position="27"/>
    </location>
</feature>
<organism evidence="3 4">
    <name type="scientific">Rubripirellula lacrimiformis</name>
    <dbReference type="NCBI Taxonomy" id="1930273"/>
    <lineage>
        <taxon>Bacteria</taxon>
        <taxon>Pseudomonadati</taxon>
        <taxon>Planctomycetota</taxon>
        <taxon>Planctomycetia</taxon>
        <taxon>Pirellulales</taxon>
        <taxon>Pirellulaceae</taxon>
        <taxon>Rubripirellula</taxon>
    </lineage>
</organism>
<feature type="domain" description="CAAX prenyl protease 2/Lysostaphin resistance protein A-like" evidence="2">
    <location>
        <begin position="181"/>
        <end position="280"/>
    </location>
</feature>
<dbReference type="KEGG" id="rlc:K227x_42610"/>
<dbReference type="InterPro" id="IPR003675">
    <property type="entry name" value="Rce1/LyrA-like_dom"/>
</dbReference>
<dbReference type="GO" id="GO:0080120">
    <property type="term" value="P:CAAX-box protein maturation"/>
    <property type="evidence" value="ECO:0007669"/>
    <property type="project" value="UniProtKB-ARBA"/>
</dbReference>